<organism evidence="2 3">
    <name type="scientific">Mesobacillus subterraneus</name>
    <dbReference type="NCBI Taxonomy" id="285983"/>
    <lineage>
        <taxon>Bacteria</taxon>
        <taxon>Bacillati</taxon>
        <taxon>Bacillota</taxon>
        <taxon>Bacilli</taxon>
        <taxon>Bacillales</taxon>
        <taxon>Bacillaceae</taxon>
        <taxon>Mesobacillus</taxon>
    </lineage>
</organism>
<dbReference type="InterPro" id="IPR036249">
    <property type="entry name" value="Thioredoxin-like_sf"/>
</dbReference>
<dbReference type="Proteomes" id="UP000279911">
    <property type="component" value="Unassembled WGS sequence"/>
</dbReference>
<dbReference type="PANTHER" id="PTHR34386:SF1">
    <property type="entry name" value="GLUTAREDOXIN-LIKE PROTEIN NRDH"/>
    <property type="match status" value="1"/>
</dbReference>
<dbReference type="CDD" id="cd02976">
    <property type="entry name" value="NrdH"/>
    <property type="match status" value="1"/>
</dbReference>
<evidence type="ECO:0000259" key="1">
    <source>
        <dbReference type="Pfam" id="PF00462"/>
    </source>
</evidence>
<comment type="caution">
    <text evidence="2">The sequence shown here is derived from an EMBL/GenBank/DDBJ whole genome shotgun (WGS) entry which is preliminary data.</text>
</comment>
<protein>
    <submittedName>
        <fullName evidence="2">Glutaredoxin family protein</fullName>
    </submittedName>
</protein>
<evidence type="ECO:0000313" key="2">
    <source>
        <dbReference type="EMBL" id="RSD28195.1"/>
    </source>
</evidence>
<dbReference type="RefSeq" id="WP_125479281.1">
    <property type="nucleotide sequence ID" value="NZ_RSFW01000009.1"/>
</dbReference>
<sequence length="79" mass="9237">MTGIIVYTQNDCPPCTIIKMFLKDFGFTYEERNIHEDEKSRQELTQQYNSYSTPTIVIGDEVITGFDLERLKQVLNIDE</sequence>
<dbReference type="InterPro" id="IPR051548">
    <property type="entry name" value="Grx-like_ET"/>
</dbReference>
<dbReference type="GO" id="GO:0009055">
    <property type="term" value="F:electron transfer activity"/>
    <property type="evidence" value="ECO:0007669"/>
    <property type="project" value="TreeGrafter"/>
</dbReference>
<dbReference type="PANTHER" id="PTHR34386">
    <property type="entry name" value="GLUTAREDOXIN"/>
    <property type="match status" value="1"/>
</dbReference>
<dbReference type="SUPFAM" id="SSF52833">
    <property type="entry name" value="Thioredoxin-like"/>
    <property type="match status" value="1"/>
</dbReference>
<dbReference type="PROSITE" id="PS51354">
    <property type="entry name" value="GLUTAREDOXIN_2"/>
    <property type="match status" value="1"/>
</dbReference>
<name>A0A427TUQ6_9BACI</name>
<reference evidence="3" key="1">
    <citation type="submission" date="2018-12" db="EMBL/GenBank/DDBJ databases">
        <title>Bacillus chawlae sp. nov., Bacillus glennii sp. nov., and Bacillus saganii sp. nov. Isolated from the Vehicle Assembly Building at Kennedy Space Center where the Viking Spacecraft were Assembled.</title>
        <authorList>
            <person name="Seuylemezian A."/>
            <person name="Vaishampayan P."/>
        </authorList>
    </citation>
    <scope>NUCLEOTIDE SEQUENCE [LARGE SCALE GENOMIC DNA]</scope>
    <source>
        <strain evidence="3">DSM 13966</strain>
    </source>
</reference>
<dbReference type="Pfam" id="PF00462">
    <property type="entry name" value="Glutaredoxin"/>
    <property type="match status" value="1"/>
</dbReference>
<dbReference type="AlphaFoldDB" id="A0A427TUQ6"/>
<dbReference type="OrthoDB" id="9795531at2"/>
<evidence type="ECO:0000313" key="3">
    <source>
        <dbReference type="Proteomes" id="UP000279911"/>
    </source>
</evidence>
<dbReference type="Gene3D" id="3.40.30.10">
    <property type="entry name" value="Glutaredoxin"/>
    <property type="match status" value="1"/>
</dbReference>
<dbReference type="EMBL" id="RSFW01000009">
    <property type="protein sequence ID" value="RSD28195.1"/>
    <property type="molecule type" value="Genomic_DNA"/>
</dbReference>
<dbReference type="InterPro" id="IPR002109">
    <property type="entry name" value="Glutaredoxin"/>
</dbReference>
<dbReference type="GO" id="GO:0045454">
    <property type="term" value="P:cell redox homeostasis"/>
    <property type="evidence" value="ECO:0007669"/>
    <property type="project" value="TreeGrafter"/>
</dbReference>
<feature type="domain" description="Glutaredoxin" evidence="1">
    <location>
        <begin position="4"/>
        <end position="63"/>
    </location>
</feature>
<accession>A0A427TUQ6</accession>
<gene>
    <name evidence="2" type="ORF">EJA10_07000</name>
</gene>
<proteinExistence type="predicted"/>